<sequence>MNSKQIVNKIERIRQKGFIPSEILDFVQDVFLKQLDFYHQRTIKSIESKEIETKLTTGKPLLLRRDFPIELKEIRDLLNALLKVVANYARLKEYLDILESDLKDDEFVAQSIKKFLEGDDAFFRIYGEKLENSPRLLSFLIQSSILPFVASYSKGFDELISLKEYPFGHCPICGSLPLISVLKDKSGKRKNFCSFCLFEYPVERTKCVFCGEPYKKEHFYFTTEDLPGYRVDICDKCKKYIKTIDFRDRDEQIIPMLDDLASLPLDIIAKKEGYLRPTLSFWGF</sequence>
<keyword evidence="1" id="KW-0963">Cytoplasm</keyword>
<dbReference type="InterPro" id="IPR056797">
    <property type="entry name" value="FdhE_central"/>
</dbReference>
<dbReference type="GO" id="GO:0051604">
    <property type="term" value="P:protein maturation"/>
    <property type="evidence" value="ECO:0007669"/>
    <property type="project" value="TreeGrafter"/>
</dbReference>
<evidence type="ECO:0000313" key="4">
    <source>
        <dbReference type="EMBL" id="SDN48747.1"/>
    </source>
</evidence>
<name>A0A1H0BT19_9BACT</name>
<feature type="domain" description="FdhE C-terminal" evidence="3">
    <location>
        <begin position="206"/>
        <end position="278"/>
    </location>
</feature>
<dbReference type="PANTHER" id="PTHR37689:SF1">
    <property type="entry name" value="PROTEIN FDHE"/>
    <property type="match status" value="1"/>
</dbReference>
<dbReference type="PANTHER" id="PTHR37689">
    <property type="entry name" value="PROTEIN FDHE"/>
    <property type="match status" value="1"/>
</dbReference>
<dbReference type="Pfam" id="PF24859">
    <property type="entry name" value="FdhE_central"/>
    <property type="match status" value="1"/>
</dbReference>
<dbReference type="AlphaFoldDB" id="A0A1H0BT19"/>
<dbReference type="EMBL" id="FNIN01000002">
    <property type="protein sequence ID" value="SDN48747.1"/>
    <property type="molecule type" value="Genomic_DNA"/>
</dbReference>
<dbReference type="Gene3D" id="3.90.1670.10">
    <property type="entry name" value="FdhE-like domain"/>
    <property type="match status" value="1"/>
</dbReference>
<dbReference type="SUPFAM" id="SSF144020">
    <property type="entry name" value="FdhE-like"/>
    <property type="match status" value="1"/>
</dbReference>
<organism evidence="4 5">
    <name type="scientific">Desulfonauticus submarinus</name>
    <dbReference type="NCBI Taxonomy" id="206665"/>
    <lineage>
        <taxon>Bacteria</taxon>
        <taxon>Pseudomonadati</taxon>
        <taxon>Thermodesulfobacteriota</taxon>
        <taxon>Desulfovibrionia</taxon>
        <taxon>Desulfovibrionales</taxon>
        <taxon>Desulfonauticaceae</taxon>
        <taxon>Desulfonauticus</taxon>
    </lineage>
</organism>
<dbReference type="RefSeq" id="WP_092063638.1">
    <property type="nucleotide sequence ID" value="NZ_FNIN01000002.1"/>
</dbReference>
<accession>A0A1H0BT19</accession>
<evidence type="ECO:0000259" key="2">
    <source>
        <dbReference type="Pfam" id="PF24859"/>
    </source>
</evidence>
<dbReference type="InterPro" id="IPR006452">
    <property type="entry name" value="Formate_DH_accessory"/>
</dbReference>
<proteinExistence type="predicted"/>
<evidence type="ECO:0000259" key="3">
    <source>
        <dbReference type="Pfam" id="PF24860"/>
    </source>
</evidence>
<feature type="domain" description="FdhE central" evidence="2">
    <location>
        <begin position="169"/>
        <end position="204"/>
    </location>
</feature>
<dbReference type="Pfam" id="PF24860">
    <property type="entry name" value="FdhE_C"/>
    <property type="match status" value="1"/>
</dbReference>
<gene>
    <name evidence="4" type="ORF">SAMN04488516_102279</name>
</gene>
<dbReference type="InterPro" id="IPR056796">
    <property type="entry name" value="FdhE_C"/>
</dbReference>
<protein>
    <submittedName>
        <fullName evidence="4">FdhE protein</fullName>
    </submittedName>
</protein>
<dbReference type="GO" id="GO:0008199">
    <property type="term" value="F:ferric iron binding"/>
    <property type="evidence" value="ECO:0007669"/>
    <property type="project" value="TreeGrafter"/>
</dbReference>
<keyword evidence="5" id="KW-1185">Reference proteome</keyword>
<dbReference type="Proteomes" id="UP000199602">
    <property type="component" value="Unassembled WGS sequence"/>
</dbReference>
<dbReference type="GO" id="GO:0005829">
    <property type="term" value="C:cytosol"/>
    <property type="evidence" value="ECO:0007669"/>
    <property type="project" value="TreeGrafter"/>
</dbReference>
<dbReference type="OrthoDB" id="9811074at2"/>
<evidence type="ECO:0000256" key="1">
    <source>
        <dbReference type="ARBA" id="ARBA00022490"/>
    </source>
</evidence>
<dbReference type="InterPro" id="IPR024064">
    <property type="entry name" value="FdhE-like_sf"/>
</dbReference>
<dbReference type="CDD" id="cd16341">
    <property type="entry name" value="FdhE"/>
    <property type="match status" value="1"/>
</dbReference>
<evidence type="ECO:0000313" key="5">
    <source>
        <dbReference type="Proteomes" id="UP000199602"/>
    </source>
</evidence>
<dbReference type="STRING" id="206665.SAMN04488516_102279"/>
<reference evidence="4 5" key="1">
    <citation type="submission" date="2016-10" db="EMBL/GenBank/DDBJ databases">
        <authorList>
            <person name="de Groot N.N."/>
        </authorList>
    </citation>
    <scope>NUCLEOTIDE SEQUENCE [LARGE SCALE GENOMIC DNA]</scope>
    <source>
        <strain evidence="4 5">DSM 15269</strain>
    </source>
</reference>